<dbReference type="EMBL" id="UINC01035535">
    <property type="protein sequence ID" value="SVB28090.1"/>
    <property type="molecule type" value="Genomic_DNA"/>
</dbReference>
<proteinExistence type="inferred from homology"/>
<dbReference type="Gene3D" id="2.30.30.790">
    <property type="match status" value="1"/>
</dbReference>
<dbReference type="AlphaFoldDB" id="A0A382CPN9"/>
<keyword evidence="3" id="KW-0687">Ribonucleoprotein</keyword>
<keyword evidence="2" id="KW-0689">Ribosomal protein</keyword>
<dbReference type="InterPro" id="IPR038657">
    <property type="entry name" value="Ribosomal_bL19_sf"/>
</dbReference>
<dbReference type="PANTHER" id="PTHR15680">
    <property type="entry name" value="RIBOSOMAL PROTEIN L19"/>
    <property type="match status" value="1"/>
</dbReference>
<name>A0A382CPN9_9ZZZZ</name>
<dbReference type="PROSITE" id="PS01015">
    <property type="entry name" value="RIBOSOMAL_L19"/>
    <property type="match status" value="1"/>
</dbReference>
<gene>
    <name evidence="4" type="ORF">METZ01_LOCUS180944</name>
</gene>
<evidence type="ECO:0000256" key="3">
    <source>
        <dbReference type="ARBA" id="ARBA00023274"/>
    </source>
</evidence>
<dbReference type="InterPro" id="IPR018257">
    <property type="entry name" value="Ribosomal_bL19_CS"/>
</dbReference>
<dbReference type="InterPro" id="IPR008991">
    <property type="entry name" value="Translation_prot_SH3-like_sf"/>
</dbReference>
<dbReference type="Pfam" id="PF01245">
    <property type="entry name" value="Ribosomal_L19"/>
    <property type="match status" value="1"/>
</dbReference>
<sequence>MDAHQLVKVESNPNIPEFGSGDTVKVNYRVKEGDRQRIQAFQGVVIKQRGHGPGSNFTVRRVTQNIGIERTFPFYSPLIASLEVIRRGKVRRARLYYLRGRFGRAARIKEKSRFNRGN</sequence>
<accession>A0A382CPN9</accession>
<dbReference type="SUPFAM" id="SSF50104">
    <property type="entry name" value="Translation proteins SH3-like domain"/>
    <property type="match status" value="1"/>
</dbReference>
<reference evidence="4" key="1">
    <citation type="submission" date="2018-05" db="EMBL/GenBank/DDBJ databases">
        <authorList>
            <person name="Lanie J.A."/>
            <person name="Ng W.-L."/>
            <person name="Kazmierczak K.M."/>
            <person name="Andrzejewski T.M."/>
            <person name="Davidsen T.M."/>
            <person name="Wayne K.J."/>
            <person name="Tettelin H."/>
            <person name="Glass J.I."/>
            <person name="Rusch D."/>
            <person name="Podicherti R."/>
            <person name="Tsui H.-C.T."/>
            <person name="Winkler M.E."/>
        </authorList>
    </citation>
    <scope>NUCLEOTIDE SEQUENCE</scope>
</reference>
<dbReference type="InterPro" id="IPR001857">
    <property type="entry name" value="Ribosomal_bL19"/>
</dbReference>
<dbReference type="GO" id="GO:0003735">
    <property type="term" value="F:structural constituent of ribosome"/>
    <property type="evidence" value="ECO:0007669"/>
    <property type="project" value="InterPro"/>
</dbReference>
<protein>
    <recommendedName>
        <fullName evidence="5">50S ribosomal protein L19</fullName>
    </recommendedName>
</protein>
<evidence type="ECO:0000256" key="1">
    <source>
        <dbReference type="ARBA" id="ARBA00005781"/>
    </source>
</evidence>
<organism evidence="4">
    <name type="scientific">marine metagenome</name>
    <dbReference type="NCBI Taxonomy" id="408172"/>
    <lineage>
        <taxon>unclassified sequences</taxon>
        <taxon>metagenomes</taxon>
        <taxon>ecological metagenomes</taxon>
    </lineage>
</organism>
<dbReference type="PANTHER" id="PTHR15680:SF9">
    <property type="entry name" value="LARGE RIBOSOMAL SUBUNIT PROTEIN BL19M"/>
    <property type="match status" value="1"/>
</dbReference>
<evidence type="ECO:0000256" key="2">
    <source>
        <dbReference type="ARBA" id="ARBA00022980"/>
    </source>
</evidence>
<evidence type="ECO:0000313" key="4">
    <source>
        <dbReference type="EMBL" id="SVB28090.1"/>
    </source>
</evidence>
<dbReference type="FunFam" id="2.30.30.790:FF:000001">
    <property type="entry name" value="50S ribosomal protein L19"/>
    <property type="match status" value="1"/>
</dbReference>
<dbReference type="GO" id="GO:0022625">
    <property type="term" value="C:cytosolic large ribosomal subunit"/>
    <property type="evidence" value="ECO:0007669"/>
    <property type="project" value="TreeGrafter"/>
</dbReference>
<evidence type="ECO:0008006" key="5">
    <source>
        <dbReference type="Google" id="ProtNLM"/>
    </source>
</evidence>
<comment type="similarity">
    <text evidence="1">Belongs to the bacterial ribosomal protein bL19 family.</text>
</comment>
<dbReference type="HAMAP" id="MF_00402">
    <property type="entry name" value="Ribosomal_bL19"/>
    <property type="match status" value="1"/>
</dbReference>
<dbReference type="PIRSF" id="PIRSF002191">
    <property type="entry name" value="Ribosomal_L19"/>
    <property type="match status" value="1"/>
</dbReference>
<dbReference type="PRINTS" id="PR00061">
    <property type="entry name" value="RIBOSOMALL19"/>
</dbReference>
<dbReference type="NCBIfam" id="TIGR01024">
    <property type="entry name" value="rplS_bact"/>
    <property type="match status" value="1"/>
</dbReference>
<dbReference type="GO" id="GO:0006412">
    <property type="term" value="P:translation"/>
    <property type="evidence" value="ECO:0007669"/>
    <property type="project" value="InterPro"/>
</dbReference>